<evidence type="ECO:0000256" key="2">
    <source>
        <dbReference type="ARBA" id="ARBA00009539"/>
    </source>
</evidence>
<evidence type="ECO:0000256" key="7">
    <source>
        <dbReference type="PIRNR" id="PIRNR000194"/>
    </source>
</evidence>
<evidence type="ECO:0000256" key="8">
    <source>
        <dbReference type="RuleBase" id="RU004474"/>
    </source>
</evidence>
<dbReference type="CDD" id="cd00209">
    <property type="entry name" value="DHFR"/>
    <property type="match status" value="1"/>
</dbReference>
<feature type="domain" description="DHFR" evidence="9">
    <location>
        <begin position="6"/>
        <end position="169"/>
    </location>
</feature>
<evidence type="ECO:0000256" key="5">
    <source>
        <dbReference type="ARBA" id="ARBA00022857"/>
    </source>
</evidence>
<keyword evidence="4 7" id="KW-0554">One-carbon metabolism</keyword>
<dbReference type="PRINTS" id="PR00070">
    <property type="entry name" value="DHFR"/>
</dbReference>
<reference evidence="10 11" key="1">
    <citation type="submission" date="2023-10" db="EMBL/GenBank/DDBJ databases">
        <title>Development of a sustainable strategy for remediation of hydrocarbon-contaminated territories based on the waste exchange concept.</title>
        <authorList>
            <person name="Krivoruchko A."/>
        </authorList>
    </citation>
    <scope>NUCLEOTIDE SEQUENCE [LARGE SCALE GENOMIC DNA]</scope>
    <source>
        <strain evidence="10 11">IEGM 1323</strain>
    </source>
</reference>
<name>A0ABU4BFQ3_9NOCA</name>
<evidence type="ECO:0000313" key="10">
    <source>
        <dbReference type="EMBL" id="MDV6263047.1"/>
    </source>
</evidence>
<dbReference type="InterPro" id="IPR017925">
    <property type="entry name" value="DHFR_CS"/>
</dbReference>
<evidence type="ECO:0000256" key="1">
    <source>
        <dbReference type="ARBA" id="ARBA00004903"/>
    </source>
</evidence>
<evidence type="ECO:0000259" key="9">
    <source>
        <dbReference type="PROSITE" id="PS51330"/>
    </source>
</evidence>
<dbReference type="InterPro" id="IPR001796">
    <property type="entry name" value="DHFR_dom"/>
</dbReference>
<dbReference type="PIRSF" id="PIRSF000194">
    <property type="entry name" value="DHFR"/>
    <property type="match status" value="1"/>
</dbReference>
<evidence type="ECO:0000256" key="6">
    <source>
        <dbReference type="ARBA" id="ARBA00023002"/>
    </source>
</evidence>
<dbReference type="Proteomes" id="UP001185755">
    <property type="component" value="Unassembled WGS sequence"/>
</dbReference>
<dbReference type="EMBL" id="JAWLJX010000005">
    <property type="protein sequence ID" value="MDV6263047.1"/>
    <property type="molecule type" value="Genomic_DNA"/>
</dbReference>
<gene>
    <name evidence="10" type="ORF">R3P96_17050</name>
</gene>
<comment type="function">
    <text evidence="7">Key enzyme in folate metabolism. Catalyzes an essential reaction for de novo glycine and purine synthesis, and for DNA precursor synthesis.</text>
</comment>
<protein>
    <recommendedName>
        <fullName evidence="3 7">Dihydrofolate reductase</fullName>
        <ecNumber evidence="3 7">1.5.1.3</ecNumber>
    </recommendedName>
</protein>
<sequence>MSAQQFVGLIWAQSRAGVIGDGGGIPWRVPEDMAHFKATTAEHAVIMGRKTWDSLPAKFRPLPGRRNIVVTRNSSWSEDGAESASSVADAVARVGDDPVWIIGGGEIYRSAMSIATHLEVTEVDLDVHGDTGAPEIPAGWTAKAGEWQSSRVNGTRFRWVEYGKATQPS</sequence>
<keyword evidence="5 7" id="KW-0521">NADP</keyword>
<comment type="similarity">
    <text evidence="2 7 8">Belongs to the dihydrofolate reductase family.</text>
</comment>
<dbReference type="EC" id="1.5.1.3" evidence="3 7"/>
<dbReference type="PANTHER" id="PTHR48069:SF3">
    <property type="entry name" value="DIHYDROFOLATE REDUCTASE"/>
    <property type="match status" value="1"/>
</dbReference>
<comment type="pathway">
    <text evidence="1 7">Cofactor biosynthesis; tetrahydrofolate biosynthesis; 5,6,7,8-tetrahydrofolate from 7,8-dihydrofolate: step 1/1.</text>
</comment>
<comment type="caution">
    <text evidence="10">The sequence shown here is derived from an EMBL/GenBank/DDBJ whole genome shotgun (WGS) entry which is preliminary data.</text>
</comment>
<dbReference type="PROSITE" id="PS00075">
    <property type="entry name" value="DHFR_1"/>
    <property type="match status" value="1"/>
</dbReference>
<dbReference type="GO" id="GO:0004146">
    <property type="term" value="F:dihydrofolate reductase activity"/>
    <property type="evidence" value="ECO:0007669"/>
    <property type="project" value="UniProtKB-EC"/>
</dbReference>
<dbReference type="RefSeq" id="WP_317565306.1">
    <property type="nucleotide sequence ID" value="NZ_JAWLJX010000005.1"/>
</dbReference>
<evidence type="ECO:0000256" key="4">
    <source>
        <dbReference type="ARBA" id="ARBA00022563"/>
    </source>
</evidence>
<accession>A0ABU4BFQ3</accession>
<dbReference type="Gene3D" id="3.40.430.10">
    <property type="entry name" value="Dihydrofolate Reductase, subunit A"/>
    <property type="match status" value="1"/>
</dbReference>
<evidence type="ECO:0000313" key="11">
    <source>
        <dbReference type="Proteomes" id="UP001185755"/>
    </source>
</evidence>
<dbReference type="InterPro" id="IPR024072">
    <property type="entry name" value="DHFR-like_dom_sf"/>
</dbReference>
<dbReference type="InterPro" id="IPR012259">
    <property type="entry name" value="DHFR"/>
</dbReference>
<proteinExistence type="inferred from homology"/>
<keyword evidence="6 7" id="KW-0560">Oxidoreductase</keyword>
<dbReference type="Pfam" id="PF00186">
    <property type="entry name" value="DHFR_1"/>
    <property type="match status" value="1"/>
</dbReference>
<keyword evidence="11" id="KW-1185">Reference proteome</keyword>
<dbReference type="PANTHER" id="PTHR48069">
    <property type="entry name" value="DIHYDROFOLATE REDUCTASE"/>
    <property type="match status" value="1"/>
</dbReference>
<organism evidence="10 11">
    <name type="scientific">Rhodococcoides yunnanense</name>
    <dbReference type="NCBI Taxonomy" id="278209"/>
    <lineage>
        <taxon>Bacteria</taxon>
        <taxon>Bacillati</taxon>
        <taxon>Actinomycetota</taxon>
        <taxon>Actinomycetes</taxon>
        <taxon>Mycobacteriales</taxon>
        <taxon>Nocardiaceae</taxon>
        <taxon>Rhodococcoides</taxon>
    </lineage>
</organism>
<comment type="catalytic activity">
    <reaction evidence="7">
        <text>(6S)-5,6,7,8-tetrahydrofolate + NADP(+) = 7,8-dihydrofolate + NADPH + H(+)</text>
        <dbReference type="Rhea" id="RHEA:15009"/>
        <dbReference type="ChEBI" id="CHEBI:15378"/>
        <dbReference type="ChEBI" id="CHEBI:57451"/>
        <dbReference type="ChEBI" id="CHEBI:57453"/>
        <dbReference type="ChEBI" id="CHEBI:57783"/>
        <dbReference type="ChEBI" id="CHEBI:58349"/>
        <dbReference type="EC" id="1.5.1.3"/>
    </reaction>
</comment>
<evidence type="ECO:0000256" key="3">
    <source>
        <dbReference type="ARBA" id="ARBA00012856"/>
    </source>
</evidence>
<dbReference type="SUPFAM" id="SSF53597">
    <property type="entry name" value="Dihydrofolate reductase-like"/>
    <property type="match status" value="1"/>
</dbReference>
<dbReference type="PROSITE" id="PS51330">
    <property type="entry name" value="DHFR_2"/>
    <property type="match status" value="1"/>
</dbReference>